<dbReference type="EMBL" id="LR594035">
    <property type="protein sequence ID" value="VTS14032.1"/>
    <property type="molecule type" value="Genomic_DNA"/>
</dbReference>
<dbReference type="AlphaFoldDB" id="A0A4U9XMA2"/>
<evidence type="ECO:0000313" key="2">
    <source>
        <dbReference type="Proteomes" id="UP000304914"/>
    </source>
</evidence>
<organism evidence="1 2">
    <name type="scientific">Streptococcus pseudoporcinus</name>
    <dbReference type="NCBI Taxonomy" id="361101"/>
    <lineage>
        <taxon>Bacteria</taxon>
        <taxon>Bacillati</taxon>
        <taxon>Bacillota</taxon>
        <taxon>Bacilli</taxon>
        <taxon>Lactobacillales</taxon>
        <taxon>Streptococcaceae</taxon>
        <taxon>Streptococcus</taxon>
    </lineage>
</organism>
<evidence type="ECO:0000313" key="1">
    <source>
        <dbReference type="EMBL" id="VTS14032.1"/>
    </source>
</evidence>
<proteinExistence type="predicted"/>
<dbReference type="Proteomes" id="UP000304914">
    <property type="component" value="Chromosome"/>
</dbReference>
<sequence length="57" mass="6429">MKKFYVSGRIAQLDLGANVDADNKHMAPIVFKETYDRLLSFGSNELLILGVEEITEK</sequence>
<accession>A0A4U9XMA2</accession>
<dbReference type="RefSeq" id="WP_171011220.1">
    <property type="nucleotide sequence ID" value="NZ_LR594035.1"/>
</dbReference>
<reference evidence="1 2" key="1">
    <citation type="submission" date="2019-05" db="EMBL/GenBank/DDBJ databases">
        <authorList>
            <consortium name="Pathogen Informatics"/>
        </authorList>
    </citation>
    <scope>NUCLEOTIDE SEQUENCE [LARGE SCALE GENOMIC DNA]</scope>
    <source>
        <strain evidence="1 2">NCTC5385</strain>
    </source>
</reference>
<protein>
    <submittedName>
        <fullName evidence="1">Phage protein</fullName>
    </submittedName>
</protein>
<name>A0A4U9XMA2_9STRE</name>
<gene>
    <name evidence="1" type="ORF">NCTC5385_00294</name>
</gene>